<feature type="transmembrane region" description="Helical" evidence="9">
    <location>
        <begin position="20"/>
        <end position="46"/>
    </location>
</feature>
<dbReference type="InterPro" id="IPR000515">
    <property type="entry name" value="MetI-like"/>
</dbReference>
<dbReference type="Pfam" id="PF00528">
    <property type="entry name" value="BPD_transp_1"/>
    <property type="match status" value="1"/>
</dbReference>
<comment type="similarity">
    <text evidence="9">Belongs to the binding-protein-dependent transport system permease family.</text>
</comment>
<dbReference type="PANTHER" id="PTHR43386:SF1">
    <property type="entry name" value="D,D-DIPEPTIDE TRANSPORT SYSTEM PERMEASE PROTEIN DDPC-RELATED"/>
    <property type="match status" value="1"/>
</dbReference>
<evidence type="ECO:0000256" key="9">
    <source>
        <dbReference type="RuleBase" id="RU363032"/>
    </source>
</evidence>
<dbReference type="EMBL" id="JAUSVX010000009">
    <property type="protein sequence ID" value="MDQ0471697.1"/>
    <property type="molecule type" value="Genomic_DNA"/>
</dbReference>
<evidence type="ECO:0000313" key="11">
    <source>
        <dbReference type="EMBL" id="MDQ0471697.1"/>
    </source>
</evidence>
<proteinExistence type="inferred from homology"/>
<accession>A0ABU0JBN7</accession>
<feature type="transmembrane region" description="Helical" evidence="9">
    <location>
        <begin position="256"/>
        <end position="277"/>
    </location>
</feature>
<evidence type="ECO:0000256" key="3">
    <source>
        <dbReference type="ARBA" id="ARBA00022475"/>
    </source>
</evidence>
<reference evidence="11 12" key="1">
    <citation type="submission" date="2023-07" db="EMBL/GenBank/DDBJ databases">
        <title>Genomic Encyclopedia of Type Strains, Phase IV (KMG-IV): sequencing the most valuable type-strain genomes for metagenomic binning, comparative biology and taxonomic classification.</title>
        <authorList>
            <person name="Goeker M."/>
        </authorList>
    </citation>
    <scope>NUCLEOTIDE SEQUENCE [LARGE SCALE GENOMIC DNA]</scope>
    <source>
        <strain evidence="11 12">DSM 19619</strain>
    </source>
</reference>
<keyword evidence="3" id="KW-1003">Cell membrane</keyword>
<dbReference type="Pfam" id="PF12911">
    <property type="entry name" value="OppC_N"/>
    <property type="match status" value="1"/>
</dbReference>
<organism evidence="11 12">
    <name type="scientific">Labrys wisconsinensis</name>
    <dbReference type="NCBI Taxonomy" id="425677"/>
    <lineage>
        <taxon>Bacteria</taxon>
        <taxon>Pseudomonadati</taxon>
        <taxon>Pseudomonadota</taxon>
        <taxon>Alphaproteobacteria</taxon>
        <taxon>Hyphomicrobiales</taxon>
        <taxon>Xanthobacteraceae</taxon>
        <taxon>Labrys</taxon>
    </lineage>
</organism>
<keyword evidence="5" id="KW-0571">Peptide transport</keyword>
<evidence type="ECO:0000256" key="4">
    <source>
        <dbReference type="ARBA" id="ARBA00022692"/>
    </source>
</evidence>
<evidence type="ECO:0000256" key="6">
    <source>
        <dbReference type="ARBA" id="ARBA00022927"/>
    </source>
</evidence>
<sequence>MAWRLTPRPDGPTGRALRRFAGNGAALAGLAIIVPLLVLVLAYPLWLGHRPNDIDLVAMNKGPTLRHWFGTDGVGRDVLARVMQGGRISLLVAACSVALSTLIGFLVGAVSAFGPRLVDAAAMRLVDLAMTLPPVIFLLVLASITGSGISPTIVVIALLSWPVLARMVRARLLELRERDFVVAARGMGAGLGHLLWRHGLPNAIDILVVYATLQVANAILLEAGLSFLGLGVPPPEASWGNMLNAARSTIVLEQYAWQWLFPGAALVLAVLAINFVGDGLRDAFDPRSDLH</sequence>
<feature type="transmembrane region" description="Helical" evidence="9">
    <location>
        <begin position="207"/>
        <end position="232"/>
    </location>
</feature>
<evidence type="ECO:0000256" key="1">
    <source>
        <dbReference type="ARBA" id="ARBA00004651"/>
    </source>
</evidence>
<keyword evidence="8 9" id="KW-0472">Membrane</keyword>
<dbReference type="PROSITE" id="PS50928">
    <property type="entry name" value="ABC_TM1"/>
    <property type="match status" value="1"/>
</dbReference>
<name>A0ABU0JBN7_9HYPH</name>
<feature type="domain" description="ABC transmembrane type-1" evidence="10">
    <location>
        <begin position="86"/>
        <end position="277"/>
    </location>
</feature>
<evidence type="ECO:0000256" key="2">
    <source>
        <dbReference type="ARBA" id="ARBA00022448"/>
    </source>
</evidence>
<keyword evidence="2 9" id="KW-0813">Transport</keyword>
<dbReference type="RefSeq" id="WP_307277289.1">
    <property type="nucleotide sequence ID" value="NZ_JAUSVX010000009.1"/>
</dbReference>
<gene>
    <name evidence="11" type="ORF">QO011_004722</name>
</gene>
<keyword evidence="4 9" id="KW-0812">Transmembrane</keyword>
<dbReference type="InterPro" id="IPR035906">
    <property type="entry name" value="MetI-like_sf"/>
</dbReference>
<comment type="caution">
    <text evidence="11">The sequence shown here is derived from an EMBL/GenBank/DDBJ whole genome shotgun (WGS) entry which is preliminary data.</text>
</comment>
<evidence type="ECO:0000256" key="7">
    <source>
        <dbReference type="ARBA" id="ARBA00022989"/>
    </source>
</evidence>
<keyword evidence="7 9" id="KW-1133">Transmembrane helix</keyword>
<dbReference type="CDD" id="cd06261">
    <property type="entry name" value="TM_PBP2"/>
    <property type="match status" value="1"/>
</dbReference>
<dbReference type="InterPro" id="IPR050366">
    <property type="entry name" value="BP-dependent_transpt_permease"/>
</dbReference>
<comment type="subcellular location">
    <subcellularLocation>
        <location evidence="1 9">Cell membrane</location>
        <topology evidence="1 9">Multi-pass membrane protein</topology>
    </subcellularLocation>
</comment>
<evidence type="ECO:0000256" key="5">
    <source>
        <dbReference type="ARBA" id="ARBA00022856"/>
    </source>
</evidence>
<dbReference type="PANTHER" id="PTHR43386">
    <property type="entry name" value="OLIGOPEPTIDE TRANSPORT SYSTEM PERMEASE PROTEIN APPC"/>
    <property type="match status" value="1"/>
</dbReference>
<feature type="transmembrane region" description="Helical" evidence="9">
    <location>
        <begin position="88"/>
        <end position="113"/>
    </location>
</feature>
<evidence type="ECO:0000256" key="8">
    <source>
        <dbReference type="ARBA" id="ARBA00023136"/>
    </source>
</evidence>
<evidence type="ECO:0000259" key="10">
    <source>
        <dbReference type="PROSITE" id="PS50928"/>
    </source>
</evidence>
<feature type="transmembrane region" description="Helical" evidence="9">
    <location>
        <begin position="150"/>
        <end position="168"/>
    </location>
</feature>
<evidence type="ECO:0000313" key="12">
    <source>
        <dbReference type="Proteomes" id="UP001242480"/>
    </source>
</evidence>
<protein>
    <submittedName>
        <fullName evidence="11">Peptide/nickel transport system permease protein</fullName>
    </submittedName>
</protein>
<dbReference type="SUPFAM" id="SSF161098">
    <property type="entry name" value="MetI-like"/>
    <property type="match status" value="1"/>
</dbReference>
<dbReference type="InterPro" id="IPR025966">
    <property type="entry name" value="OppC_N"/>
</dbReference>
<dbReference type="Proteomes" id="UP001242480">
    <property type="component" value="Unassembled WGS sequence"/>
</dbReference>
<dbReference type="Gene3D" id="1.10.3720.10">
    <property type="entry name" value="MetI-like"/>
    <property type="match status" value="1"/>
</dbReference>
<keyword evidence="12" id="KW-1185">Reference proteome</keyword>
<keyword evidence="6" id="KW-0653">Protein transport</keyword>